<organism evidence="5 6">
    <name type="scientific">Neoarthrinium moseri</name>
    <dbReference type="NCBI Taxonomy" id="1658444"/>
    <lineage>
        <taxon>Eukaryota</taxon>
        <taxon>Fungi</taxon>
        <taxon>Dikarya</taxon>
        <taxon>Ascomycota</taxon>
        <taxon>Pezizomycotina</taxon>
        <taxon>Sordariomycetes</taxon>
        <taxon>Xylariomycetidae</taxon>
        <taxon>Amphisphaeriales</taxon>
        <taxon>Apiosporaceae</taxon>
        <taxon>Neoarthrinium</taxon>
    </lineage>
</organism>
<proteinExistence type="predicted"/>
<accession>A0A9P9WA54</accession>
<dbReference type="InterPro" id="IPR052041">
    <property type="entry name" value="Nucleic_acid_metab_PIN/TRAM"/>
</dbReference>
<dbReference type="GO" id="GO:0016851">
    <property type="term" value="F:magnesium chelatase activity"/>
    <property type="evidence" value="ECO:0007669"/>
    <property type="project" value="UniProtKB-EC"/>
</dbReference>
<dbReference type="EMBL" id="JAFIMR010000057">
    <property type="protein sequence ID" value="KAI1853408.1"/>
    <property type="molecule type" value="Genomic_DNA"/>
</dbReference>
<evidence type="ECO:0000256" key="1">
    <source>
        <dbReference type="ARBA" id="ARBA00012825"/>
    </source>
</evidence>
<sequence>MADEDLLQKIHGLGDLDLAALLCLINREHCIISTEPEALDDLVDELQLVATETFNLKPTVVSLRPQSTLDDFAASILLPTPASRSSSPLRTRTPVSDSYFHPSHASLHPGGGGGGTNTHHRTLSPLTQLSPGSAATPGGQSSAYVPAPQIANVVLARDLDKAPKAVQIQALELLRTRRIFTRTSVQTAPKQFLFVAVLGAPSGGDARLTQHLNDFFYVAHWHDPLDGFAHLEEREAALQEEDDDASLNADADVDTDSLRSDRSVVRRPSRTSRASTPGNELLTPGSAAGRGITSYEGGAAEPVITEADITTVSLASCSVSVDVDVLRYQMNLVSFLRMHHAVGGGVGPVATQHLDALVRSMAVLHGLDYATPALVALALRKVYLHRIRIIRDPAVERSVQWGSDVAAVERMLEGVGPEEVMDDVLEMVDVPL</sequence>
<feature type="compositionally biased region" description="Polar residues" evidence="3">
    <location>
        <begin position="124"/>
        <end position="140"/>
    </location>
</feature>
<dbReference type="AlphaFoldDB" id="A0A9P9WA54"/>
<dbReference type="PANTHER" id="PTHR11603:SF132">
    <property type="entry name" value="C2H2-TYPE DOMAIN-CONTAINING PROTEIN"/>
    <property type="match status" value="1"/>
</dbReference>
<keyword evidence="6" id="KW-1185">Reference proteome</keyword>
<dbReference type="Gene3D" id="1.10.8.80">
    <property type="entry name" value="Magnesium chelatase subunit I, C-Terminal domain"/>
    <property type="match status" value="1"/>
</dbReference>
<protein>
    <recommendedName>
        <fullName evidence="1">magnesium chelatase</fullName>
        <ecNumber evidence="1">6.6.1.1</ecNumber>
    </recommendedName>
</protein>
<evidence type="ECO:0000259" key="4">
    <source>
        <dbReference type="Pfam" id="PF17863"/>
    </source>
</evidence>
<dbReference type="EC" id="6.6.1.1" evidence="1"/>
<dbReference type="PANTHER" id="PTHR11603">
    <property type="entry name" value="AAA FAMILY ATPASE"/>
    <property type="match status" value="1"/>
</dbReference>
<dbReference type="Pfam" id="PF17863">
    <property type="entry name" value="AAA_lid_2"/>
    <property type="match status" value="1"/>
</dbReference>
<name>A0A9P9WA54_9PEZI</name>
<feature type="domain" description="ChlI/MoxR AAA lid" evidence="4">
    <location>
        <begin position="337"/>
        <end position="397"/>
    </location>
</feature>
<evidence type="ECO:0000313" key="5">
    <source>
        <dbReference type="EMBL" id="KAI1853408.1"/>
    </source>
</evidence>
<dbReference type="InterPro" id="IPR041628">
    <property type="entry name" value="ChlI/MoxR_AAA_lid"/>
</dbReference>
<evidence type="ECO:0000256" key="3">
    <source>
        <dbReference type="SAM" id="MobiDB-lite"/>
    </source>
</evidence>
<feature type="compositionally biased region" description="Acidic residues" evidence="3">
    <location>
        <begin position="238"/>
        <end position="255"/>
    </location>
</feature>
<comment type="pathway">
    <text evidence="2">Porphyrin-containing compound metabolism.</text>
</comment>
<evidence type="ECO:0000313" key="6">
    <source>
        <dbReference type="Proteomes" id="UP000829685"/>
    </source>
</evidence>
<feature type="compositionally biased region" description="Low complexity" evidence="3">
    <location>
        <begin position="82"/>
        <end position="94"/>
    </location>
</feature>
<feature type="region of interest" description="Disordered" evidence="3">
    <location>
        <begin position="237"/>
        <end position="287"/>
    </location>
</feature>
<gene>
    <name evidence="5" type="ORF">JX265_012699</name>
</gene>
<reference evidence="5" key="1">
    <citation type="submission" date="2021-03" db="EMBL/GenBank/DDBJ databases">
        <title>Revisited historic fungal species revealed as producer of novel bioactive compounds through whole genome sequencing and comparative genomics.</title>
        <authorList>
            <person name="Vignolle G.A."/>
            <person name="Hochenegger N."/>
            <person name="Mach R.L."/>
            <person name="Mach-Aigner A.R."/>
            <person name="Javad Rahimi M."/>
            <person name="Salim K.A."/>
            <person name="Chan C.M."/>
            <person name="Lim L.B.L."/>
            <person name="Cai F."/>
            <person name="Druzhinina I.S."/>
            <person name="U'Ren J.M."/>
            <person name="Derntl C."/>
        </authorList>
    </citation>
    <scope>NUCLEOTIDE SEQUENCE</scope>
    <source>
        <strain evidence="5">TUCIM 5799</strain>
    </source>
</reference>
<evidence type="ECO:0000256" key="2">
    <source>
        <dbReference type="ARBA" id="ARBA00023444"/>
    </source>
</evidence>
<dbReference type="Proteomes" id="UP000829685">
    <property type="component" value="Unassembled WGS sequence"/>
</dbReference>
<feature type="region of interest" description="Disordered" evidence="3">
    <location>
        <begin position="82"/>
        <end position="140"/>
    </location>
</feature>
<comment type="caution">
    <text evidence="5">The sequence shown here is derived from an EMBL/GenBank/DDBJ whole genome shotgun (WGS) entry which is preliminary data.</text>
</comment>